<gene>
    <name evidence="1" type="ORF">M441DRAFT_154552</name>
</gene>
<accession>A0A2T3YQS9</accession>
<dbReference type="EMBL" id="KZ679287">
    <property type="protein sequence ID" value="PTB34931.1"/>
    <property type="molecule type" value="Genomic_DNA"/>
</dbReference>
<organism evidence="1 2">
    <name type="scientific">Trichoderma asperellum (strain ATCC 204424 / CBS 433.97 / NBRC 101777)</name>
    <dbReference type="NCBI Taxonomy" id="1042311"/>
    <lineage>
        <taxon>Eukaryota</taxon>
        <taxon>Fungi</taxon>
        <taxon>Dikarya</taxon>
        <taxon>Ascomycota</taxon>
        <taxon>Pezizomycotina</taxon>
        <taxon>Sordariomycetes</taxon>
        <taxon>Hypocreomycetidae</taxon>
        <taxon>Hypocreales</taxon>
        <taxon>Hypocreaceae</taxon>
        <taxon>Trichoderma</taxon>
    </lineage>
</organism>
<sequence length="122" mass="14728">MGLKKSVTKFIRCHLQSVKRNNEFNVSEDKIAHLRADIKEKMQDQSFRIDMHFCWVDMNQNERENFSALFKTRYWPLIDLEEEWWKEFDELWVRYWETGSGSKQLMAKNGCCAIDNALQIRC</sequence>
<protein>
    <submittedName>
        <fullName evidence="1">Uncharacterized protein</fullName>
    </submittedName>
</protein>
<dbReference type="Proteomes" id="UP000240493">
    <property type="component" value="Unassembled WGS sequence"/>
</dbReference>
<reference evidence="1 2" key="1">
    <citation type="submission" date="2016-07" db="EMBL/GenBank/DDBJ databases">
        <title>Multiple horizontal gene transfer events from other fungi enriched the ability of initially mycotrophic Trichoderma (Ascomycota) to feed on dead plant biomass.</title>
        <authorList>
            <consortium name="DOE Joint Genome Institute"/>
            <person name="Aerts A."/>
            <person name="Atanasova L."/>
            <person name="Chenthamara K."/>
            <person name="Zhang J."/>
            <person name="Grujic M."/>
            <person name="Henrissat B."/>
            <person name="Kuo A."/>
            <person name="Salamov A."/>
            <person name="Lipzen A."/>
            <person name="Labutti K."/>
            <person name="Barry K."/>
            <person name="Miao Y."/>
            <person name="Rahimi M.J."/>
            <person name="Shen Q."/>
            <person name="Grigoriev I.V."/>
            <person name="Kubicek C.P."/>
            <person name="Druzhinina I.S."/>
        </authorList>
    </citation>
    <scope>NUCLEOTIDE SEQUENCE [LARGE SCALE GENOMIC DNA]</scope>
    <source>
        <strain evidence="1 2">CBS 433.97</strain>
    </source>
</reference>
<dbReference type="AlphaFoldDB" id="A0A2T3YQS9"/>
<evidence type="ECO:0000313" key="2">
    <source>
        <dbReference type="Proteomes" id="UP000240493"/>
    </source>
</evidence>
<proteinExistence type="predicted"/>
<keyword evidence="2" id="KW-1185">Reference proteome</keyword>
<evidence type="ECO:0000313" key="1">
    <source>
        <dbReference type="EMBL" id="PTB34931.1"/>
    </source>
</evidence>
<name>A0A2T3YQS9_TRIA4</name>